<keyword evidence="2 4" id="KW-0238">DNA-binding</keyword>
<dbReference type="InterPro" id="IPR050109">
    <property type="entry name" value="HTH-type_TetR-like_transc_reg"/>
</dbReference>
<reference evidence="7" key="1">
    <citation type="journal article" date="2019" name="Int. J. Syst. Evol. Microbiol.">
        <title>The Global Catalogue of Microorganisms (GCM) 10K type strain sequencing project: providing services to taxonomists for standard genome sequencing and annotation.</title>
        <authorList>
            <consortium name="The Broad Institute Genomics Platform"/>
            <consortium name="The Broad Institute Genome Sequencing Center for Infectious Disease"/>
            <person name="Wu L."/>
            <person name="Ma J."/>
        </authorList>
    </citation>
    <scope>NUCLEOTIDE SEQUENCE [LARGE SCALE GENOMIC DNA]</scope>
    <source>
        <strain evidence="7">CGMCC 4.7330</strain>
    </source>
</reference>
<keyword evidence="3" id="KW-0804">Transcription</keyword>
<accession>A0ABV8E1F0</accession>
<dbReference type="EMBL" id="JBHSAX010000033">
    <property type="protein sequence ID" value="MFC3966267.1"/>
    <property type="molecule type" value="Genomic_DNA"/>
</dbReference>
<evidence type="ECO:0000256" key="1">
    <source>
        <dbReference type="ARBA" id="ARBA00023015"/>
    </source>
</evidence>
<feature type="DNA-binding region" description="H-T-H motif" evidence="4">
    <location>
        <begin position="37"/>
        <end position="56"/>
    </location>
</feature>
<keyword evidence="7" id="KW-1185">Reference proteome</keyword>
<dbReference type="Proteomes" id="UP001595696">
    <property type="component" value="Unassembled WGS sequence"/>
</dbReference>
<evidence type="ECO:0000256" key="2">
    <source>
        <dbReference type="ARBA" id="ARBA00023125"/>
    </source>
</evidence>
<comment type="caution">
    <text evidence="6">The sequence shown here is derived from an EMBL/GenBank/DDBJ whole genome shotgun (WGS) entry which is preliminary data.</text>
</comment>
<evidence type="ECO:0000313" key="6">
    <source>
        <dbReference type="EMBL" id="MFC3966267.1"/>
    </source>
</evidence>
<organism evidence="6 7">
    <name type="scientific">Nocardia jiangsuensis</name>
    <dbReference type="NCBI Taxonomy" id="1691563"/>
    <lineage>
        <taxon>Bacteria</taxon>
        <taxon>Bacillati</taxon>
        <taxon>Actinomycetota</taxon>
        <taxon>Actinomycetes</taxon>
        <taxon>Mycobacteriales</taxon>
        <taxon>Nocardiaceae</taxon>
        <taxon>Nocardia</taxon>
    </lineage>
</organism>
<proteinExistence type="predicted"/>
<dbReference type="PRINTS" id="PR00455">
    <property type="entry name" value="HTHTETR"/>
</dbReference>
<evidence type="ECO:0000256" key="3">
    <source>
        <dbReference type="ARBA" id="ARBA00023163"/>
    </source>
</evidence>
<dbReference type="Gene3D" id="1.10.357.10">
    <property type="entry name" value="Tetracycline Repressor, domain 2"/>
    <property type="match status" value="1"/>
</dbReference>
<feature type="domain" description="HTH tetR-type" evidence="5">
    <location>
        <begin position="15"/>
        <end position="74"/>
    </location>
</feature>
<dbReference type="SUPFAM" id="SSF46689">
    <property type="entry name" value="Homeodomain-like"/>
    <property type="match status" value="1"/>
</dbReference>
<evidence type="ECO:0000259" key="5">
    <source>
        <dbReference type="PROSITE" id="PS50977"/>
    </source>
</evidence>
<evidence type="ECO:0000256" key="4">
    <source>
        <dbReference type="PROSITE-ProRule" id="PRU00335"/>
    </source>
</evidence>
<dbReference type="RefSeq" id="WP_378616828.1">
    <property type="nucleotide sequence ID" value="NZ_JBHSAX010000033.1"/>
</dbReference>
<dbReference type="PROSITE" id="PS50977">
    <property type="entry name" value="HTH_TETR_2"/>
    <property type="match status" value="1"/>
</dbReference>
<evidence type="ECO:0000313" key="7">
    <source>
        <dbReference type="Proteomes" id="UP001595696"/>
    </source>
</evidence>
<gene>
    <name evidence="6" type="ORF">ACFO0B_30135</name>
</gene>
<dbReference type="Pfam" id="PF00440">
    <property type="entry name" value="TetR_N"/>
    <property type="match status" value="1"/>
</dbReference>
<dbReference type="InterPro" id="IPR009057">
    <property type="entry name" value="Homeodomain-like_sf"/>
</dbReference>
<protein>
    <submittedName>
        <fullName evidence="6">TetR/AcrR family transcriptional regulator</fullName>
    </submittedName>
</protein>
<sequence length="185" mass="19458">MTSPGRVNRGPRAAADNRAALIAAARKVFASSGFDAPLSSIARTAGVGQGVLYRHFPSRDAIALAVFDENIAEVEALAADPETRVDTVLEVIVEQITASAAFVAMLRPTGSEPRLLAVAERFDALIAKKLADPAQRGDLDSALDAADVVLAVAMLANVLSESDPSARGEIAQRAWHLLRHGLAPR</sequence>
<dbReference type="PANTHER" id="PTHR30055:SF234">
    <property type="entry name" value="HTH-TYPE TRANSCRIPTIONAL REGULATOR BETI"/>
    <property type="match status" value="1"/>
</dbReference>
<dbReference type="InterPro" id="IPR001647">
    <property type="entry name" value="HTH_TetR"/>
</dbReference>
<dbReference type="PANTHER" id="PTHR30055">
    <property type="entry name" value="HTH-TYPE TRANSCRIPTIONAL REGULATOR RUTR"/>
    <property type="match status" value="1"/>
</dbReference>
<keyword evidence="1" id="KW-0805">Transcription regulation</keyword>
<name>A0ABV8E1F0_9NOCA</name>